<feature type="transmembrane region" description="Helical" evidence="1">
    <location>
        <begin position="42"/>
        <end position="63"/>
    </location>
</feature>
<dbReference type="Proteomes" id="UP000593591">
    <property type="component" value="Chromosome"/>
</dbReference>
<name>A0A7M1XJP9_9SPIR</name>
<feature type="transmembrane region" description="Helical" evidence="1">
    <location>
        <begin position="75"/>
        <end position="98"/>
    </location>
</feature>
<accession>A0A7M1XJP9</accession>
<gene>
    <name evidence="2" type="ORF">DYE49_02480</name>
</gene>
<keyword evidence="1" id="KW-0472">Membrane</keyword>
<reference evidence="2 3" key="1">
    <citation type="submission" date="2018-08" db="EMBL/GenBank/DDBJ databases">
        <title>The first complete genome of Treponema rectale (CHPAT), a commensal spirochete of the bovine rectum.</title>
        <authorList>
            <person name="Staton G.J."/>
            <person name="Clegg S.R."/>
            <person name="Carter S.D."/>
            <person name="Radford A.D."/>
            <person name="Darby A."/>
            <person name="Hall N."/>
            <person name="Birtles R.J."/>
            <person name="Evans N.J."/>
        </authorList>
    </citation>
    <scope>NUCLEOTIDE SEQUENCE [LARGE SCALE GENOMIC DNA]</scope>
    <source>
        <strain evidence="2 3">CHPA</strain>
    </source>
</reference>
<evidence type="ECO:0000256" key="1">
    <source>
        <dbReference type="SAM" id="Phobius"/>
    </source>
</evidence>
<protein>
    <submittedName>
        <fullName evidence="2">Uncharacterized protein</fullName>
    </submittedName>
</protein>
<dbReference type="AlphaFoldDB" id="A0A7M1XJP9"/>
<organism evidence="2 3">
    <name type="scientific">Treponema rectale</name>
    <dbReference type="NCBI Taxonomy" id="744512"/>
    <lineage>
        <taxon>Bacteria</taxon>
        <taxon>Pseudomonadati</taxon>
        <taxon>Spirochaetota</taxon>
        <taxon>Spirochaetia</taxon>
        <taxon>Spirochaetales</taxon>
        <taxon>Treponemataceae</taxon>
        <taxon>Treponema</taxon>
    </lineage>
</organism>
<proteinExistence type="predicted"/>
<dbReference type="KEGG" id="trc:DYE49_02480"/>
<feature type="transmembrane region" description="Helical" evidence="1">
    <location>
        <begin position="104"/>
        <end position="127"/>
    </location>
</feature>
<evidence type="ECO:0000313" key="3">
    <source>
        <dbReference type="Proteomes" id="UP000593591"/>
    </source>
</evidence>
<keyword evidence="1" id="KW-0812">Transmembrane</keyword>
<dbReference type="EMBL" id="CP031517">
    <property type="protein sequence ID" value="QOS39380.1"/>
    <property type="molecule type" value="Genomic_DNA"/>
</dbReference>
<keyword evidence="1" id="KW-1133">Transmembrane helix</keyword>
<evidence type="ECO:0000313" key="2">
    <source>
        <dbReference type="EMBL" id="QOS39380.1"/>
    </source>
</evidence>
<feature type="transmembrane region" description="Helical" evidence="1">
    <location>
        <begin position="7"/>
        <end position="30"/>
    </location>
</feature>
<sequence length="234" mass="25981">MKKNFKFYVLIWAILLAVWCVVVFLVRPIIPGYVINYDARFWIAFVFIAAAFIGNLVCADFAFKAENLKKMFLNLPLITVSWSALIALLVVGSGLMMIPNCPAWIAAIVCIVVLAFNVVAVIKAVWVADTVNKVDEKVIAQTSYIKNLTVDTESILTRAKREPVKVECKKVYEAVRYSDPMSNEALSVIEAKITVKVDEFASAVSADDAEKAKEIADEIVILVGDRNKKCKALK</sequence>